<accession>A0ABV8M0M7</accession>
<evidence type="ECO:0000313" key="2">
    <source>
        <dbReference type="EMBL" id="MFC4136146.1"/>
    </source>
</evidence>
<proteinExistence type="predicted"/>
<reference evidence="3" key="1">
    <citation type="journal article" date="2019" name="Int. J. Syst. Evol. Microbiol.">
        <title>The Global Catalogue of Microorganisms (GCM) 10K type strain sequencing project: providing services to taxonomists for standard genome sequencing and annotation.</title>
        <authorList>
            <consortium name="The Broad Institute Genomics Platform"/>
            <consortium name="The Broad Institute Genome Sequencing Center for Infectious Disease"/>
            <person name="Wu L."/>
            <person name="Ma J."/>
        </authorList>
    </citation>
    <scope>NUCLEOTIDE SEQUENCE [LARGE SCALE GENOMIC DNA]</scope>
    <source>
        <strain evidence="3">CGMCC 4.7289</strain>
    </source>
</reference>
<keyword evidence="1" id="KW-1133">Transmembrane helix</keyword>
<feature type="transmembrane region" description="Helical" evidence="1">
    <location>
        <begin position="100"/>
        <end position="118"/>
    </location>
</feature>
<feature type="transmembrane region" description="Helical" evidence="1">
    <location>
        <begin position="42"/>
        <end position="64"/>
    </location>
</feature>
<evidence type="ECO:0000256" key="1">
    <source>
        <dbReference type="SAM" id="Phobius"/>
    </source>
</evidence>
<dbReference type="Proteomes" id="UP001595816">
    <property type="component" value="Unassembled WGS sequence"/>
</dbReference>
<dbReference type="RefSeq" id="WP_253751503.1">
    <property type="nucleotide sequence ID" value="NZ_JAMZDZ010000001.1"/>
</dbReference>
<keyword evidence="3" id="KW-1185">Reference proteome</keyword>
<keyword evidence="1" id="KW-0472">Membrane</keyword>
<gene>
    <name evidence="2" type="ORF">ACFOZ4_36530</name>
</gene>
<sequence>MSRNPGDARNGGMLPPPVKYHPAVEDDLLTGFRHPDGRPGELRGFFATTIAVSLVVWDLAFSLGAYHTVFYYRLLQIFVVCAVLLLGAVVLRRHLTVRRWMLTILAVPVIWVAWRLIVPIGGHWHTAYHIIDSVLIGLVLVTLPITMWVVARIVAPEYFELSTLRLRLASAGIVVVVAIAGVLTGQFNNHVVTCQDFVVAGDDTPANCLNSSERPK</sequence>
<evidence type="ECO:0008006" key="4">
    <source>
        <dbReference type="Google" id="ProtNLM"/>
    </source>
</evidence>
<keyword evidence="1" id="KW-0812">Transmembrane</keyword>
<name>A0ABV8M0M7_9ACTN</name>
<evidence type="ECO:0000313" key="3">
    <source>
        <dbReference type="Proteomes" id="UP001595816"/>
    </source>
</evidence>
<feature type="transmembrane region" description="Helical" evidence="1">
    <location>
        <begin position="166"/>
        <end position="187"/>
    </location>
</feature>
<organism evidence="2 3">
    <name type="scientific">Hamadaea flava</name>
    <dbReference type="NCBI Taxonomy" id="1742688"/>
    <lineage>
        <taxon>Bacteria</taxon>
        <taxon>Bacillati</taxon>
        <taxon>Actinomycetota</taxon>
        <taxon>Actinomycetes</taxon>
        <taxon>Micromonosporales</taxon>
        <taxon>Micromonosporaceae</taxon>
        <taxon>Hamadaea</taxon>
    </lineage>
</organism>
<protein>
    <recommendedName>
        <fullName evidence="4">Integral membrane protein</fullName>
    </recommendedName>
</protein>
<feature type="transmembrane region" description="Helical" evidence="1">
    <location>
        <begin position="70"/>
        <end position="91"/>
    </location>
</feature>
<dbReference type="EMBL" id="JBHSAY010000029">
    <property type="protein sequence ID" value="MFC4136146.1"/>
    <property type="molecule type" value="Genomic_DNA"/>
</dbReference>
<feature type="transmembrane region" description="Helical" evidence="1">
    <location>
        <begin position="130"/>
        <end position="154"/>
    </location>
</feature>
<comment type="caution">
    <text evidence="2">The sequence shown here is derived from an EMBL/GenBank/DDBJ whole genome shotgun (WGS) entry which is preliminary data.</text>
</comment>